<feature type="region of interest" description="Disordered" evidence="1">
    <location>
        <begin position="156"/>
        <end position="333"/>
    </location>
</feature>
<keyword evidence="3" id="KW-0378">Hydrolase</keyword>
<reference evidence="3" key="1">
    <citation type="journal article" date="2023" name="Genome Biol. Evol.">
        <title>First Whole Genome Sequence and Flow Cytometry Genome Size Data for the Lichen-Forming Fungus Ramalina farinacea (Ascomycota).</title>
        <authorList>
            <person name="Llewellyn T."/>
            <person name="Mian S."/>
            <person name="Hill R."/>
            <person name="Leitch I.J."/>
            <person name="Gaya E."/>
        </authorList>
    </citation>
    <scope>NUCLEOTIDE SEQUENCE</scope>
    <source>
        <strain evidence="3">LIQ254RAFAR</strain>
    </source>
</reference>
<feature type="compositionally biased region" description="Basic and acidic residues" evidence="1">
    <location>
        <begin position="246"/>
        <end position="262"/>
    </location>
</feature>
<feature type="compositionally biased region" description="Basic and acidic residues" evidence="1">
    <location>
        <begin position="216"/>
        <end position="229"/>
    </location>
</feature>
<feature type="region of interest" description="Disordered" evidence="1">
    <location>
        <begin position="1"/>
        <end position="95"/>
    </location>
</feature>
<dbReference type="InterPro" id="IPR004274">
    <property type="entry name" value="FCP1_dom"/>
</dbReference>
<dbReference type="Pfam" id="PF03031">
    <property type="entry name" value="NIF"/>
    <property type="match status" value="1"/>
</dbReference>
<gene>
    <name evidence="3" type="primary">NEM1</name>
    <name evidence="3" type="ORF">OHK93_006550</name>
</gene>
<feature type="compositionally biased region" description="Polar residues" evidence="1">
    <location>
        <begin position="1"/>
        <end position="46"/>
    </location>
</feature>
<dbReference type="InterPro" id="IPR023214">
    <property type="entry name" value="HAD_sf"/>
</dbReference>
<feature type="compositionally biased region" description="Basic and acidic residues" evidence="1">
    <location>
        <begin position="57"/>
        <end position="66"/>
    </location>
</feature>
<comment type="caution">
    <text evidence="3">The sequence shown here is derived from an EMBL/GenBank/DDBJ whole genome shotgun (WGS) entry which is preliminary data.</text>
</comment>
<feature type="domain" description="FCP1 homology" evidence="2">
    <location>
        <begin position="335"/>
        <end position="507"/>
    </location>
</feature>
<dbReference type="EC" id="3.1.3.16" evidence="3"/>
<dbReference type="InterPro" id="IPR011948">
    <property type="entry name" value="Dullard_phosphatase"/>
</dbReference>
<protein>
    <submittedName>
        <fullName evidence="3">Nuclear envelope morphology protein 1</fullName>
        <ecNumber evidence="3">3.1.3.16</ecNumber>
    </submittedName>
</protein>
<evidence type="ECO:0000313" key="4">
    <source>
        <dbReference type="Proteomes" id="UP001161017"/>
    </source>
</evidence>
<dbReference type="Gene3D" id="3.40.50.1000">
    <property type="entry name" value="HAD superfamily/HAD-like"/>
    <property type="match status" value="1"/>
</dbReference>
<proteinExistence type="predicted"/>
<organism evidence="3 4">
    <name type="scientific">Ramalina farinacea</name>
    <dbReference type="NCBI Taxonomy" id="258253"/>
    <lineage>
        <taxon>Eukaryota</taxon>
        <taxon>Fungi</taxon>
        <taxon>Dikarya</taxon>
        <taxon>Ascomycota</taxon>
        <taxon>Pezizomycotina</taxon>
        <taxon>Lecanoromycetes</taxon>
        <taxon>OSLEUM clade</taxon>
        <taxon>Lecanoromycetidae</taxon>
        <taxon>Lecanorales</taxon>
        <taxon>Lecanorineae</taxon>
        <taxon>Ramalinaceae</taxon>
        <taxon>Ramalina</taxon>
    </lineage>
</organism>
<dbReference type="NCBIfam" id="TIGR02251">
    <property type="entry name" value="HIF-SF_euk"/>
    <property type="match status" value="1"/>
</dbReference>
<evidence type="ECO:0000256" key="1">
    <source>
        <dbReference type="SAM" id="MobiDB-lite"/>
    </source>
</evidence>
<dbReference type="AlphaFoldDB" id="A0AA43QIS3"/>
<dbReference type="FunFam" id="3.40.50.1000:FF:000089">
    <property type="entry name" value="NIF domain protein"/>
    <property type="match status" value="1"/>
</dbReference>
<dbReference type="Proteomes" id="UP001161017">
    <property type="component" value="Unassembled WGS sequence"/>
</dbReference>
<evidence type="ECO:0000259" key="2">
    <source>
        <dbReference type="PROSITE" id="PS50969"/>
    </source>
</evidence>
<dbReference type="EMBL" id="JAPUFD010000005">
    <property type="protein sequence ID" value="MDI1487281.1"/>
    <property type="molecule type" value="Genomic_DNA"/>
</dbReference>
<dbReference type="PROSITE" id="PS50969">
    <property type="entry name" value="FCP1"/>
    <property type="match status" value="1"/>
</dbReference>
<dbReference type="InterPro" id="IPR050365">
    <property type="entry name" value="TIM50"/>
</dbReference>
<dbReference type="GO" id="GO:0004722">
    <property type="term" value="F:protein serine/threonine phosphatase activity"/>
    <property type="evidence" value="ECO:0007669"/>
    <property type="project" value="UniProtKB-EC"/>
</dbReference>
<accession>A0AA43QIS3</accession>
<evidence type="ECO:0000313" key="3">
    <source>
        <dbReference type="EMBL" id="MDI1487281.1"/>
    </source>
</evidence>
<dbReference type="SMART" id="SM00577">
    <property type="entry name" value="CPDc"/>
    <property type="match status" value="1"/>
</dbReference>
<dbReference type="PANTHER" id="PTHR12210">
    <property type="entry name" value="DULLARD PROTEIN PHOSPHATASE"/>
    <property type="match status" value="1"/>
</dbReference>
<dbReference type="CDD" id="cd07521">
    <property type="entry name" value="HAD_FCP1-like"/>
    <property type="match status" value="1"/>
</dbReference>
<name>A0AA43QIS3_9LECA</name>
<keyword evidence="4" id="KW-1185">Reference proteome</keyword>
<sequence>MNSLNLLSARVTGQITTTKSSSDQPHSRSDVTSSHTPPGVKTSQDDNLGDKPPICVDSEKDWEKGSCRPSESSGRDVVDRHTSDDPSTVGGTKAESRPLQAFSQLCRAAKRLAITLAASLRWIFSTLALPGTYVIAGFRNEKGNLSPFSPIRKLTGDIPRRSGVHSTTQALGLSGSPDSRIGLINNGDVRKPDAARMRRGKSKRVDDELAISGSETDSRERMIGLDVLREHRRHLVTSSSSSEEMPESRRSPRIKLNSDDGARKRKQRRIKLEPGTTNTSNTTELQPALTVSTIKSPTSPISSRRTNIPIRTTAPPRPLIPSRQPSYSAPGHGRPRLAQKTLVIDLDETLIHSLAKGGRMSSGHMVEVKLNVTVGYGGATLGPQHPILYYVHKRPHCDDFLRKVCRWYNLVVFTASVQEYADPVIDWLEQERKYFSGRYYRQHCTFRNGAYIKDLSSIEPDLSKVIILDNSPLSYIFHEDNAIPIEGWINDPTDNDLLHLVPILEGLQFVTDVRALLALRQKRIQIQ</sequence>
<dbReference type="InterPro" id="IPR036412">
    <property type="entry name" value="HAD-like_sf"/>
</dbReference>
<feature type="compositionally biased region" description="Polar residues" evidence="1">
    <location>
        <begin position="275"/>
        <end position="291"/>
    </location>
</feature>
<feature type="compositionally biased region" description="Low complexity" evidence="1">
    <location>
        <begin position="292"/>
        <end position="305"/>
    </location>
</feature>
<dbReference type="SUPFAM" id="SSF56784">
    <property type="entry name" value="HAD-like"/>
    <property type="match status" value="1"/>
</dbReference>
<feature type="compositionally biased region" description="Basic and acidic residues" evidence="1">
    <location>
        <begin position="73"/>
        <end position="84"/>
    </location>
</feature>